<keyword evidence="3" id="KW-0378">Hydrolase</keyword>
<feature type="domain" description="Cell wall hydrolase SleB" evidence="2">
    <location>
        <begin position="48"/>
        <end position="145"/>
    </location>
</feature>
<feature type="region of interest" description="Disordered" evidence="1">
    <location>
        <begin position="1"/>
        <end position="23"/>
    </location>
</feature>
<dbReference type="Proteomes" id="UP000593594">
    <property type="component" value="Chromosome"/>
</dbReference>
<sequence>MPALAACSGVHVEPASAPATSEDLREIASAEARECMTRAMYFEANRSSREGQLAVGTVVMNRVASPKFPNTVCGVVGQRGQFAPGVLTRPMNEKARKEIEAVADEVLAGKRHGPVEDAKFFHQEGLTFSYDNMHYVTVAGGNAFYKKL</sequence>
<accession>A0A7S8C231</accession>
<dbReference type="RefSeq" id="WP_213163170.1">
    <property type="nucleotide sequence ID" value="NZ_CP058214.1"/>
</dbReference>
<organism evidence="3 4">
    <name type="scientific">Kaustia mangrovi</name>
    <dbReference type="NCBI Taxonomy" id="2593653"/>
    <lineage>
        <taxon>Bacteria</taxon>
        <taxon>Pseudomonadati</taxon>
        <taxon>Pseudomonadota</taxon>
        <taxon>Alphaproteobacteria</taxon>
        <taxon>Hyphomicrobiales</taxon>
        <taxon>Parvibaculaceae</taxon>
        <taxon>Kaustia</taxon>
    </lineage>
</organism>
<dbReference type="Pfam" id="PF07486">
    <property type="entry name" value="Hydrolase_2"/>
    <property type="match status" value="1"/>
</dbReference>
<dbReference type="Gene3D" id="1.10.10.2520">
    <property type="entry name" value="Cell wall hydrolase SleB, domain 1"/>
    <property type="match status" value="1"/>
</dbReference>
<dbReference type="AlphaFoldDB" id="A0A7S8C231"/>
<dbReference type="EMBL" id="CP058214">
    <property type="protein sequence ID" value="QPC41943.1"/>
    <property type="molecule type" value="Genomic_DNA"/>
</dbReference>
<keyword evidence="4" id="KW-1185">Reference proteome</keyword>
<proteinExistence type="predicted"/>
<evidence type="ECO:0000313" key="3">
    <source>
        <dbReference type="EMBL" id="QPC41943.1"/>
    </source>
</evidence>
<protein>
    <submittedName>
        <fullName evidence="3">Cell wall hydrolase</fullName>
    </submittedName>
</protein>
<evidence type="ECO:0000313" key="4">
    <source>
        <dbReference type="Proteomes" id="UP000593594"/>
    </source>
</evidence>
<name>A0A7S8C231_9HYPH</name>
<evidence type="ECO:0000259" key="2">
    <source>
        <dbReference type="Pfam" id="PF07486"/>
    </source>
</evidence>
<dbReference type="InterPro" id="IPR042047">
    <property type="entry name" value="SleB_dom1"/>
</dbReference>
<dbReference type="GO" id="GO:0016787">
    <property type="term" value="F:hydrolase activity"/>
    <property type="evidence" value="ECO:0007669"/>
    <property type="project" value="UniProtKB-KW"/>
</dbReference>
<evidence type="ECO:0000256" key="1">
    <source>
        <dbReference type="SAM" id="MobiDB-lite"/>
    </source>
</evidence>
<dbReference type="InterPro" id="IPR011105">
    <property type="entry name" value="Cell_wall_hydrolase_SleB"/>
</dbReference>
<gene>
    <name evidence="3" type="ORF">HW532_03970</name>
</gene>
<reference evidence="3 4" key="1">
    <citation type="submission" date="2020-06" db="EMBL/GenBank/DDBJ databases">
        <title>Genome sequence of 2 isolates from Red Sea Mangroves.</title>
        <authorList>
            <person name="Sefrji F."/>
            <person name="Michoud G."/>
            <person name="Merlino G."/>
            <person name="Daffonchio D."/>
        </authorList>
    </citation>
    <scope>NUCLEOTIDE SEQUENCE [LARGE SCALE GENOMIC DNA]</scope>
    <source>
        <strain evidence="3 4">R1DC25</strain>
    </source>
</reference>
<dbReference type="KEGG" id="kmn:HW532_03970"/>